<sequence length="624" mass="67286">MVLSSPEHKRVRASQPLPAHGYSSLPTAAIQQWPFAQRQQLVCDAARSGSLEAVDAALAATGVRRGGWLLAAAAEASEPGAALRLCQQLAARGWLVEDWAADRTTLHAAAAAGNSDVCKWLVLERNCIPQRYMQVVCAAAEAGHVAVVAELLSLCPTRHKPDMHAQHLLVAAARGYKAADFTRLWKECMDRAWEELRQQQQRQQETDELDVFSVQFPNGLWLDISSAMKPISEVLANPLADPLGSLGMLSMLEAAAGSPTPCWLDKLDVLLQLPSGDEAAAAAAASGGELLAQPGLLSRVFAASLSAPDGLARVRLLWEQRSWRLTKWTNSQLVAAAGARGDTAAISYLFNKLRAVTAAPFHPAAMTLRRPAEGGHLPVLQLFASHGARCTCDIFVDMAGAAAKGGHVHILDYLLCKEAPPHFIRGEPGSWADVRAKALRRALELGIEHGHTSVVRFLHELGARLPASSGWSCVWRRAGRAGNPALLGLLVELGYPIDREESVYCEARRDVAMIRALARLRFCGDDCLTSLELLLEDPAVPLDELRWLLEGDGGGGEPGGEGGAGGPSGGQAARAPEPGPAARRVLRDERVWEWMLEAVRRRGQGEAALVVEAWLEGWWRANKD</sequence>
<dbReference type="Proteomes" id="UP000006906">
    <property type="component" value="Chromosome 12"/>
</dbReference>
<dbReference type="PANTHER" id="PTHR12393">
    <property type="entry name" value="SPHINGOMYELIN PHOSPHODIESTERASE RELATED"/>
    <property type="match status" value="1"/>
</dbReference>
<dbReference type="Gene3D" id="1.25.40.20">
    <property type="entry name" value="Ankyrin repeat-containing domain"/>
    <property type="match status" value="2"/>
</dbReference>
<dbReference type="PaxDb" id="3055-EDP02833"/>
<dbReference type="GeneID" id="66055712"/>
<dbReference type="InterPro" id="IPR036770">
    <property type="entry name" value="Ankyrin_rpt-contain_sf"/>
</dbReference>
<reference evidence="2 3" key="1">
    <citation type="journal article" date="2007" name="Science">
        <title>The Chlamydomonas genome reveals the evolution of key animal and plant functions.</title>
        <authorList>
            <person name="Merchant S.S."/>
            <person name="Prochnik S.E."/>
            <person name="Vallon O."/>
            <person name="Harris E.H."/>
            <person name="Karpowicz S.J."/>
            <person name="Witman G.B."/>
            <person name="Terry A."/>
            <person name="Salamov A."/>
            <person name="Fritz-Laylin L.K."/>
            <person name="Marechal-Drouard L."/>
            <person name="Marshall W.F."/>
            <person name="Qu L.H."/>
            <person name="Nelson D.R."/>
            <person name="Sanderfoot A.A."/>
            <person name="Spalding M.H."/>
            <person name="Kapitonov V.V."/>
            <person name="Ren Q."/>
            <person name="Ferris P."/>
            <person name="Lindquist E."/>
            <person name="Shapiro H."/>
            <person name="Lucas S.M."/>
            <person name="Grimwood J."/>
            <person name="Schmutz J."/>
            <person name="Cardol P."/>
            <person name="Cerutti H."/>
            <person name="Chanfreau G."/>
            <person name="Chen C.L."/>
            <person name="Cognat V."/>
            <person name="Croft M.T."/>
            <person name="Dent R."/>
            <person name="Dutcher S."/>
            <person name="Fernandez E."/>
            <person name="Fukuzawa H."/>
            <person name="Gonzalez-Ballester D."/>
            <person name="Gonzalez-Halphen D."/>
            <person name="Hallmann A."/>
            <person name="Hanikenne M."/>
            <person name="Hippler M."/>
            <person name="Inwood W."/>
            <person name="Jabbari K."/>
            <person name="Kalanon M."/>
            <person name="Kuras R."/>
            <person name="Lefebvre P.A."/>
            <person name="Lemaire S.D."/>
            <person name="Lobanov A.V."/>
            <person name="Lohr M."/>
            <person name="Manuell A."/>
            <person name="Meier I."/>
            <person name="Mets L."/>
            <person name="Mittag M."/>
            <person name="Mittelmeier T."/>
            <person name="Moroney J.V."/>
            <person name="Moseley J."/>
            <person name="Napoli C."/>
            <person name="Nedelcu A.M."/>
            <person name="Niyogi K."/>
            <person name="Novoselov S.V."/>
            <person name="Paulsen I.T."/>
            <person name="Pazour G."/>
            <person name="Purton S."/>
            <person name="Ral J.P."/>
            <person name="Riano-Pachon D.M."/>
            <person name="Riekhof W."/>
            <person name="Rymarquis L."/>
            <person name="Schroda M."/>
            <person name="Stern D."/>
            <person name="Umen J."/>
            <person name="Willows R."/>
            <person name="Wilson N."/>
            <person name="Zimmer S.L."/>
            <person name="Allmer J."/>
            <person name="Balk J."/>
            <person name="Bisova K."/>
            <person name="Chen C.J."/>
            <person name="Elias M."/>
            <person name="Gendler K."/>
            <person name="Hauser C."/>
            <person name="Lamb M.R."/>
            <person name="Ledford H."/>
            <person name="Long J.C."/>
            <person name="Minagawa J."/>
            <person name="Page M.D."/>
            <person name="Pan J."/>
            <person name="Pootakham W."/>
            <person name="Roje S."/>
            <person name="Rose A."/>
            <person name="Stahlberg E."/>
            <person name="Terauchi A.M."/>
            <person name="Yang P."/>
            <person name="Ball S."/>
            <person name="Bowler C."/>
            <person name="Dieckmann C.L."/>
            <person name="Gladyshev V.N."/>
            <person name="Green P."/>
            <person name="Jorgensen R."/>
            <person name="Mayfield S."/>
            <person name="Mueller-Roeber B."/>
            <person name="Rajamani S."/>
            <person name="Sayre R.T."/>
            <person name="Brokstein P."/>
            <person name="Dubchak I."/>
            <person name="Goodstein D."/>
            <person name="Hornick L."/>
            <person name="Huang Y.W."/>
            <person name="Jhaveri J."/>
            <person name="Luo Y."/>
            <person name="Martinez D."/>
            <person name="Ngau W.C."/>
            <person name="Otillar B."/>
            <person name="Poliakov A."/>
            <person name="Porter A."/>
            <person name="Szajkowski L."/>
            <person name="Werner G."/>
            <person name="Zhou K."/>
            <person name="Grigoriev I.V."/>
            <person name="Rokhsar D.S."/>
            <person name="Grossman A.R."/>
        </authorList>
    </citation>
    <scope>NUCLEOTIDE SEQUENCE [LARGE SCALE GENOMIC DNA]</scope>
    <source>
        <strain evidence="3">CC-503</strain>
    </source>
</reference>
<evidence type="ECO:0008006" key="4">
    <source>
        <dbReference type="Google" id="ProtNLM"/>
    </source>
</evidence>
<evidence type="ECO:0000313" key="2">
    <source>
        <dbReference type="EMBL" id="PNW76309.1"/>
    </source>
</evidence>
<dbReference type="SUPFAM" id="SSF140860">
    <property type="entry name" value="Pseudo ankyrin repeat-like"/>
    <property type="match status" value="1"/>
</dbReference>
<gene>
    <name evidence="2" type="ORF">CHLRE_12g539700v5</name>
</gene>
<dbReference type="AlphaFoldDB" id="A0A2K3D6Z7"/>
<evidence type="ECO:0000256" key="1">
    <source>
        <dbReference type="SAM" id="MobiDB-lite"/>
    </source>
</evidence>
<dbReference type="PANTHER" id="PTHR12393:SF6">
    <property type="entry name" value="SPHINGOMYELIN PHOSPHODIESTERASE 2"/>
    <property type="match status" value="1"/>
</dbReference>
<protein>
    <recommendedName>
        <fullName evidence="4">Ankyrin repeat domain-containing protein</fullName>
    </recommendedName>
</protein>
<accession>A0A2K3D6Z7</accession>
<dbReference type="RefSeq" id="XP_042919234.1">
    <property type="nucleotide sequence ID" value="XM_043068725.1"/>
</dbReference>
<feature type="region of interest" description="Disordered" evidence="1">
    <location>
        <begin position="551"/>
        <end position="582"/>
    </location>
</feature>
<dbReference type="KEGG" id="cre:CHLRE_12g539700v5"/>
<dbReference type="EMBL" id="CM008973">
    <property type="protein sequence ID" value="PNW76309.1"/>
    <property type="molecule type" value="Genomic_DNA"/>
</dbReference>
<proteinExistence type="predicted"/>
<organism evidence="2 3">
    <name type="scientific">Chlamydomonas reinhardtii</name>
    <name type="common">Chlamydomonas smithii</name>
    <dbReference type="NCBI Taxonomy" id="3055"/>
    <lineage>
        <taxon>Eukaryota</taxon>
        <taxon>Viridiplantae</taxon>
        <taxon>Chlorophyta</taxon>
        <taxon>core chlorophytes</taxon>
        <taxon>Chlorophyceae</taxon>
        <taxon>CS clade</taxon>
        <taxon>Chlamydomonadales</taxon>
        <taxon>Chlamydomonadaceae</taxon>
        <taxon>Chlamydomonas</taxon>
    </lineage>
</organism>
<name>A0A2K3D6Z7_CHLRE</name>
<feature type="compositionally biased region" description="Low complexity" evidence="1">
    <location>
        <begin position="570"/>
        <end position="582"/>
    </location>
</feature>
<dbReference type="Gramene" id="PNW76309">
    <property type="protein sequence ID" value="PNW76309"/>
    <property type="gene ID" value="CHLRE_12g539700v5"/>
</dbReference>
<dbReference type="InParanoid" id="A0A2K3D6Z7"/>
<dbReference type="SUPFAM" id="SSF48403">
    <property type="entry name" value="Ankyrin repeat"/>
    <property type="match status" value="1"/>
</dbReference>
<feature type="compositionally biased region" description="Gly residues" evidence="1">
    <location>
        <begin position="551"/>
        <end position="569"/>
    </location>
</feature>
<evidence type="ECO:0000313" key="3">
    <source>
        <dbReference type="Proteomes" id="UP000006906"/>
    </source>
</evidence>
<keyword evidence="3" id="KW-1185">Reference proteome</keyword>